<comment type="caution">
    <text evidence="2">The sequence shown here is derived from an EMBL/GenBank/DDBJ whole genome shotgun (WGS) entry which is preliminary data.</text>
</comment>
<evidence type="ECO:0000313" key="2">
    <source>
        <dbReference type="EMBL" id="GAA6406265.1"/>
    </source>
</evidence>
<evidence type="ECO:0000259" key="1">
    <source>
        <dbReference type="Pfam" id="PF13556"/>
    </source>
</evidence>
<evidence type="ECO:0000313" key="3">
    <source>
        <dbReference type="Proteomes" id="UP001600943"/>
    </source>
</evidence>
<organism evidence="2 3">
    <name type="scientific">Blautia hominis</name>
    <dbReference type="NCBI Taxonomy" id="2025493"/>
    <lineage>
        <taxon>Bacteria</taxon>
        <taxon>Bacillati</taxon>
        <taxon>Bacillota</taxon>
        <taxon>Clostridia</taxon>
        <taxon>Lachnospirales</taxon>
        <taxon>Lachnospiraceae</taxon>
        <taxon>Blautia</taxon>
    </lineage>
</organism>
<keyword evidence="3" id="KW-1185">Reference proteome</keyword>
<dbReference type="Proteomes" id="UP001600943">
    <property type="component" value="Unassembled WGS sequence"/>
</dbReference>
<dbReference type="InterPro" id="IPR025736">
    <property type="entry name" value="PucR_C-HTH_dom"/>
</dbReference>
<dbReference type="PANTHER" id="PTHR33744">
    <property type="entry name" value="CARBOHYDRATE DIACID REGULATOR"/>
    <property type="match status" value="1"/>
</dbReference>
<accession>A0ABQ0B491</accession>
<dbReference type="Pfam" id="PF13556">
    <property type="entry name" value="HTH_30"/>
    <property type="match status" value="1"/>
</dbReference>
<dbReference type="EMBL" id="BAABYW010000001">
    <property type="protein sequence ID" value="GAA6406265.1"/>
    <property type="molecule type" value="Genomic_DNA"/>
</dbReference>
<gene>
    <name evidence="2" type="ORF">K040078D81_03820</name>
</gene>
<dbReference type="InterPro" id="IPR042070">
    <property type="entry name" value="PucR_C-HTH_sf"/>
</dbReference>
<dbReference type="Gene3D" id="1.10.10.2840">
    <property type="entry name" value="PucR C-terminal helix-turn-helix domain"/>
    <property type="match status" value="1"/>
</dbReference>
<name>A0ABQ0B491_9FIRM</name>
<proteinExistence type="predicted"/>
<dbReference type="RefSeq" id="WP_390403228.1">
    <property type="nucleotide sequence ID" value="NZ_BAABYW010000001.1"/>
</dbReference>
<sequence>MVNTTLFLNMQILSDYLDDQFSDYIFYRSNDPMVLEDVRLYYGQTTVSQQMVYVTSPAYLDDLMKKNCNIILVGQAVICPDPIHYKKSIIHIPRKENTCLILELIQDIFLKFRKWSAHMEQILAGHGSMYDLCSASIEIFENPVYILDHNNNAIVRTAFVVGMMEMKMDPATGNLFLPVERRNLLYHSKEFLETYQTQTAQYWTPPWNKHRDIYINIFDENKRYQGRILINELQSSFKASHLKLLEYFSCFIKEAFLSCRSIEKPKDSPLQKLLYRYLFDEDISEEHLLEQLDRIGWHQEDGYLTAKASLPHLDSSYAYSACLDITENINDCVAFFRETELYAVCHVPRSVHDPAPCYSLLHEIGLKGSIHFGASNLFYNILKLPNYSKQAQAGLEYGLWLHPDQYCHPFSGIALSYMLKNSVGDLNSNMVCASSIRLLEKIDLEKGSDYFKTLKEYIRSNCQPVLAAKALFLHRGTLTYRLNKIQELTNLDLDDRDTILYLDLSFRIRDLFRQEASDWSPRTTAARKPES</sequence>
<reference evidence="2 3" key="1">
    <citation type="submission" date="2024-04" db="EMBL/GenBank/DDBJ databases">
        <title>Defined microbial consortia suppress multidrug-resistant proinflammatory Enterobacteriaceae via ecological control.</title>
        <authorList>
            <person name="Furuichi M."/>
            <person name="Kawaguchi T."/>
            <person name="Pust M."/>
            <person name="Yasuma K."/>
            <person name="Plichta D."/>
            <person name="Hasegawa N."/>
            <person name="Ohya T."/>
            <person name="Bhattarai S."/>
            <person name="Sasajima S."/>
            <person name="Aoto Y."/>
            <person name="Tuganbaev T."/>
            <person name="Yaginuma M."/>
            <person name="Ueda M."/>
            <person name="Okahashi N."/>
            <person name="Amafuji K."/>
            <person name="Kiridooshi Y."/>
            <person name="Sugita K."/>
            <person name="Strazar M."/>
            <person name="Skelly A."/>
            <person name="Suda W."/>
            <person name="Hattori M."/>
            <person name="Nakamoto N."/>
            <person name="Caballero S."/>
            <person name="Norman J."/>
            <person name="Olle B."/>
            <person name="Tanoue T."/>
            <person name="Arita M."/>
            <person name="Bucci V."/>
            <person name="Atarashi K."/>
            <person name="Xavier R."/>
            <person name="Honda K."/>
        </authorList>
    </citation>
    <scope>NUCLEOTIDE SEQUENCE [LARGE SCALE GENOMIC DNA]</scope>
    <source>
        <strain evidence="3">k04-0078-D8-1</strain>
    </source>
</reference>
<protein>
    <submittedName>
        <fullName evidence="2">Helix-turn-helix domain-containing protein</fullName>
    </submittedName>
</protein>
<dbReference type="InterPro" id="IPR051448">
    <property type="entry name" value="CdaR-like_regulators"/>
</dbReference>
<feature type="domain" description="PucR C-terminal helix-turn-helix" evidence="1">
    <location>
        <begin position="451"/>
        <end position="508"/>
    </location>
</feature>